<dbReference type="PANTHER" id="PTHR48081:SF8">
    <property type="entry name" value="ALPHA_BETA HYDROLASE FOLD-3 DOMAIN-CONTAINING PROTEIN-RELATED"/>
    <property type="match status" value="1"/>
</dbReference>
<organism evidence="3 4">
    <name type="scientific">Xylaria hypoxylon</name>
    <dbReference type="NCBI Taxonomy" id="37992"/>
    <lineage>
        <taxon>Eukaryota</taxon>
        <taxon>Fungi</taxon>
        <taxon>Dikarya</taxon>
        <taxon>Ascomycota</taxon>
        <taxon>Pezizomycotina</taxon>
        <taxon>Sordariomycetes</taxon>
        <taxon>Xylariomycetidae</taxon>
        <taxon>Xylariales</taxon>
        <taxon>Xylariaceae</taxon>
        <taxon>Xylaria</taxon>
    </lineage>
</organism>
<evidence type="ECO:0000256" key="1">
    <source>
        <dbReference type="ARBA" id="ARBA00022801"/>
    </source>
</evidence>
<dbReference type="InterPro" id="IPR029058">
    <property type="entry name" value="AB_hydrolase_fold"/>
</dbReference>
<protein>
    <recommendedName>
        <fullName evidence="2">Alpha/beta hydrolase fold-3 domain-containing protein</fullName>
    </recommendedName>
</protein>
<dbReference type="AlphaFoldDB" id="A0A4Z0YJX6"/>
<evidence type="ECO:0000259" key="2">
    <source>
        <dbReference type="Pfam" id="PF07859"/>
    </source>
</evidence>
<feature type="domain" description="Alpha/beta hydrolase fold-3" evidence="2">
    <location>
        <begin position="66"/>
        <end position="279"/>
    </location>
</feature>
<dbReference type="SUPFAM" id="SSF53474">
    <property type="entry name" value="alpha/beta-Hydrolases"/>
    <property type="match status" value="1"/>
</dbReference>
<accession>A0A4Z0YJX6</accession>
<dbReference type="STRING" id="37992.A0A4Z0YJX6"/>
<comment type="caution">
    <text evidence="3">The sequence shown here is derived from an EMBL/GenBank/DDBJ whole genome shotgun (WGS) entry which is preliminary data.</text>
</comment>
<dbReference type="InterPro" id="IPR050300">
    <property type="entry name" value="GDXG_lipolytic_enzyme"/>
</dbReference>
<proteinExistence type="predicted"/>
<keyword evidence="4" id="KW-1185">Reference proteome</keyword>
<dbReference type="PANTHER" id="PTHR48081">
    <property type="entry name" value="AB HYDROLASE SUPERFAMILY PROTEIN C4A8.06C"/>
    <property type="match status" value="1"/>
</dbReference>
<dbReference type="OrthoDB" id="2152029at2759"/>
<gene>
    <name evidence="3" type="ORF">E0Z10_g9761</name>
</gene>
<dbReference type="EMBL" id="SKBN01000325">
    <property type="protein sequence ID" value="TGJ79003.1"/>
    <property type="molecule type" value="Genomic_DNA"/>
</dbReference>
<sequence>MASRAGTTKTLTLEKGKEGERFQTVIPSDLDVYKGPLMSETVKPATIGGTWFPHAPGPDVAGKTIVLYFHGGAFIEGDGRDANCGQLAKRLLRKGGADAVFSVQYRLSGYRGVNPFPAALQDALSSYLFLLSKVCVPAGQIVIGGDSAGGNLATALLRYLHEFEAGINVPMPRCAVVLSPWVALFQYEFAENPNRGTDFIPASYSCRGAHAYAGSEPDAASNPYITPLGNPFPTRVPIFVNAGSAELLYESITRWAEEMRGVDGNIVEVHHEEAAVHDTFLLAELLGFEKSAWEVAARIGEFMHRH</sequence>
<dbReference type="GO" id="GO:0016787">
    <property type="term" value="F:hydrolase activity"/>
    <property type="evidence" value="ECO:0007669"/>
    <property type="project" value="UniProtKB-KW"/>
</dbReference>
<keyword evidence="1" id="KW-0378">Hydrolase</keyword>
<dbReference type="Pfam" id="PF07859">
    <property type="entry name" value="Abhydrolase_3"/>
    <property type="match status" value="1"/>
</dbReference>
<reference evidence="3 4" key="1">
    <citation type="submission" date="2019-03" db="EMBL/GenBank/DDBJ databases">
        <title>Draft genome sequence of Xylaria hypoxylon DSM 108379, a ubiquitous saprotrophic-parasitic fungi on hardwood.</title>
        <authorList>
            <person name="Buettner E."/>
            <person name="Leonhardt S."/>
            <person name="Gebauer A.M."/>
            <person name="Liers C."/>
            <person name="Hofrichter M."/>
            <person name="Kellner H."/>
        </authorList>
    </citation>
    <scope>NUCLEOTIDE SEQUENCE [LARGE SCALE GENOMIC DNA]</scope>
    <source>
        <strain evidence="3 4">DSM 108379</strain>
    </source>
</reference>
<name>A0A4Z0YJX6_9PEZI</name>
<dbReference type="Gene3D" id="3.40.50.1820">
    <property type="entry name" value="alpha/beta hydrolase"/>
    <property type="match status" value="1"/>
</dbReference>
<evidence type="ECO:0000313" key="3">
    <source>
        <dbReference type="EMBL" id="TGJ79003.1"/>
    </source>
</evidence>
<dbReference type="Proteomes" id="UP000297716">
    <property type="component" value="Unassembled WGS sequence"/>
</dbReference>
<evidence type="ECO:0000313" key="4">
    <source>
        <dbReference type="Proteomes" id="UP000297716"/>
    </source>
</evidence>
<dbReference type="InterPro" id="IPR013094">
    <property type="entry name" value="AB_hydrolase_3"/>
</dbReference>